<reference evidence="2" key="1">
    <citation type="submission" date="2014-11" db="EMBL/GenBank/DDBJ databases">
        <authorList>
            <person name="Otto D Thomas"/>
            <person name="Naeem Raeece"/>
        </authorList>
    </citation>
    <scope>NUCLEOTIDE SEQUENCE</scope>
</reference>
<gene>
    <name evidence="2" type="ORF">Cvel_20702</name>
</gene>
<accession>A0A0G4G8I5</accession>
<sequence length="235" mass="26423">MALLRRLSTILFKPSTVFEPVPGSEIRRMSLADTAVGSGSGLNLGSTDSLPVPEPDDLRDLEVPVGDEDLPETPREILPPAPATIQTPTWSWGGFFASHWKSMTESWTCCFTRERLEPLNHEAGPIYFPRHAPARYDKLFCSERKFPDAEELDTQPPTSPRERRKSVEEHPLYRMPKVQMGLRGNDRLWAAAFGALSEDPPSRPIPPEMREDYKMPKVGRGPLGNDRLWAAAFDV</sequence>
<evidence type="ECO:0000313" key="2">
    <source>
        <dbReference type="EMBL" id="CEM24919.1"/>
    </source>
</evidence>
<dbReference type="AlphaFoldDB" id="A0A0G4G8I5"/>
<feature type="region of interest" description="Disordered" evidence="1">
    <location>
        <begin position="38"/>
        <end position="83"/>
    </location>
</feature>
<dbReference type="EMBL" id="CDMZ01000975">
    <property type="protein sequence ID" value="CEM24919.1"/>
    <property type="molecule type" value="Genomic_DNA"/>
</dbReference>
<proteinExistence type="predicted"/>
<organism evidence="2">
    <name type="scientific">Chromera velia CCMP2878</name>
    <dbReference type="NCBI Taxonomy" id="1169474"/>
    <lineage>
        <taxon>Eukaryota</taxon>
        <taxon>Sar</taxon>
        <taxon>Alveolata</taxon>
        <taxon>Colpodellida</taxon>
        <taxon>Chromeraceae</taxon>
        <taxon>Chromera</taxon>
    </lineage>
</organism>
<name>A0A0G4G8I5_9ALVE</name>
<feature type="region of interest" description="Disordered" evidence="1">
    <location>
        <begin position="199"/>
        <end position="220"/>
    </location>
</feature>
<dbReference type="VEuPathDB" id="CryptoDB:Cvel_20702"/>
<feature type="region of interest" description="Disordered" evidence="1">
    <location>
        <begin position="147"/>
        <end position="169"/>
    </location>
</feature>
<evidence type="ECO:0000256" key="1">
    <source>
        <dbReference type="SAM" id="MobiDB-lite"/>
    </source>
</evidence>
<protein>
    <submittedName>
        <fullName evidence="2">Uncharacterized protein</fullName>
    </submittedName>
</protein>